<dbReference type="InterPro" id="IPR036388">
    <property type="entry name" value="WH-like_DNA-bd_sf"/>
</dbReference>
<dbReference type="Pfam" id="PF04833">
    <property type="entry name" value="COBRA"/>
    <property type="match status" value="1"/>
</dbReference>
<keyword evidence="6 13" id="KW-0812">Transmembrane</keyword>
<feature type="compositionally biased region" description="Basic and acidic residues" evidence="12">
    <location>
        <begin position="102"/>
        <end position="118"/>
    </location>
</feature>
<dbReference type="InterPro" id="IPR006918">
    <property type="entry name" value="COBRA_pln"/>
</dbReference>
<dbReference type="PANTHER" id="PTHR31052">
    <property type="entry name" value="COBRA-LIKE PROTEIN 7"/>
    <property type="match status" value="1"/>
</dbReference>
<dbReference type="Gene3D" id="1.10.10.10">
    <property type="entry name" value="Winged helix-like DNA-binding domain superfamily/Winged helix DNA-binding domain"/>
    <property type="match status" value="1"/>
</dbReference>
<keyword evidence="9 13" id="KW-0472">Membrane</keyword>
<evidence type="ECO:0000256" key="10">
    <source>
        <dbReference type="ARBA" id="ARBA00023180"/>
    </source>
</evidence>
<keyword evidence="5" id="KW-0336">GPI-anchor</keyword>
<reference evidence="15" key="1">
    <citation type="submission" date="2020-06" db="EMBL/GenBank/DDBJ databases">
        <authorList>
            <person name="Li T."/>
            <person name="Hu X."/>
            <person name="Zhang T."/>
            <person name="Song X."/>
            <person name="Zhang H."/>
            <person name="Dai N."/>
            <person name="Sheng W."/>
            <person name="Hou X."/>
            <person name="Wei L."/>
        </authorList>
    </citation>
    <scope>NUCLEOTIDE SEQUENCE</scope>
    <source>
        <strain evidence="15">G01</strain>
        <tissue evidence="15">Leaf</tissue>
    </source>
</reference>
<organism evidence="15">
    <name type="scientific">Sesamum angustifolium</name>
    <dbReference type="NCBI Taxonomy" id="2727405"/>
    <lineage>
        <taxon>Eukaryota</taxon>
        <taxon>Viridiplantae</taxon>
        <taxon>Streptophyta</taxon>
        <taxon>Embryophyta</taxon>
        <taxon>Tracheophyta</taxon>
        <taxon>Spermatophyta</taxon>
        <taxon>Magnoliopsida</taxon>
        <taxon>eudicotyledons</taxon>
        <taxon>Gunneridae</taxon>
        <taxon>Pentapetalae</taxon>
        <taxon>asterids</taxon>
        <taxon>lamiids</taxon>
        <taxon>Lamiales</taxon>
        <taxon>Pedaliaceae</taxon>
        <taxon>Sesamum</taxon>
    </lineage>
</organism>
<evidence type="ECO:0000313" key="15">
    <source>
        <dbReference type="EMBL" id="KAL0353600.1"/>
    </source>
</evidence>
<feature type="compositionally biased region" description="Basic and acidic residues" evidence="12">
    <location>
        <begin position="124"/>
        <end position="155"/>
    </location>
</feature>
<dbReference type="GO" id="GO:0010215">
    <property type="term" value="P:cellulose microfibril organization"/>
    <property type="evidence" value="ECO:0007669"/>
    <property type="project" value="InterPro"/>
</dbReference>
<feature type="transmembrane region" description="Helical" evidence="13">
    <location>
        <begin position="6"/>
        <end position="23"/>
    </location>
</feature>
<evidence type="ECO:0000256" key="6">
    <source>
        <dbReference type="ARBA" id="ARBA00022692"/>
    </source>
</evidence>
<sequence length="772" mass="87878">MEDIFVPLVMMVVVFSLIPLYFWRRRLDSRVHQHEEEHQNIQGERVVRATNARRMRRRPAASSAASTSSAAADVEETLDGSDEEEAADGYYAAKASKKKERRRQEREAQRQADEAARDSRKKQDRYEEMRRRKDEEREAQERQLEEEAKARKAKEEEAAALEFEKWKGEFSIDAEGTTENEVQDGSQGLLFDFVEYIKKHKCVPLEDIAAEFKLRTQDCINRITSLESMEEAVNFYDFPPASQFSYHAENLEAEYVVFPGRLSGVMDDRGKYIYISLEEMKAVADYIKREGRVNISHLASKSNQFIDLEPKAQGREKEYPFVKNVSAQAWSFKAIATVLNTGSQELKSWKLFIGFQHRELLVSAEGAVVVDGDGFPIRVGNNGTVLAGYPQADLETAIDTAADFTQMQVQINLKGSQFGVSAKQNPMPKTIKIVNDGYKCPANTRKGGYMHTCCKKDPKHKEKIIKTKFYPRHYGDLHFTYDVLQAFENKYVAQVTIDNNHPLGRLDQWNLTWEWMRNEFINNMRGAYTHKKDPSECIYGPQGQYYRDFDFSTVMSCQKKPIIADIPPEKEMDDKIGRLPYCCKNGILLPKTMNETKSKAIFQLEVFKLPPDMNRTALNPPQNWKIVGRLNPTYKCGPPVRVDPTEFPDPSGIDATTSAIASWQVTCNMTSPKPQQAKCCVSYSAYYADGVVPCNTCACGCENQERCDKIASPLLLPSDALLVPFANRSQKALAFARLKHNNIPKKLPCPDNCGVSINWHIDSKYKSGWTAE</sequence>
<comment type="caution">
    <text evidence="15">The sequence shown here is derived from an EMBL/GenBank/DDBJ whole genome shotgun (WGS) entry which is preliminary data.</text>
</comment>
<proteinExistence type="inferred from homology"/>
<evidence type="ECO:0000256" key="3">
    <source>
        <dbReference type="ARBA" id="ARBA00005507"/>
    </source>
</evidence>
<dbReference type="GO" id="GO:0005886">
    <property type="term" value="C:plasma membrane"/>
    <property type="evidence" value="ECO:0007669"/>
    <property type="project" value="UniProtKB-SubCell"/>
</dbReference>
<dbReference type="Pfam" id="PF09756">
    <property type="entry name" value="DDRGK"/>
    <property type="match status" value="2"/>
</dbReference>
<dbReference type="SUPFAM" id="SSF46785">
    <property type="entry name" value="Winged helix' DNA-binding domain"/>
    <property type="match status" value="1"/>
</dbReference>
<dbReference type="InterPro" id="IPR036390">
    <property type="entry name" value="WH_DNA-bd_sf"/>
</dbReference>
<evidence type="ECO:0000256" key="9">
    <source>
        <dbReference type="ARBA" id="ARBA00023136"/>
    </source>
</evidence>
<evidence type="ECO:0000256" key="13">
    <source>
        <dbReference type="SAM" id="Phobius"/>
    </source>
</evidence>
<evidence type="ECO:0000256" key="2">
    <source>
        <dbReference type="ARBA" id="ARBA00004609"/>
    </source>
</evidence>
<comment type="subcellular location">
    <subcellularLocation>
        <location evidence="2">Cell membrane</location>
        <topology evidence="2">Lipid-anchor</topology>
        <topology evidence="2">GPI-anchor</topology>
    </subcellularLocation>
    <subcellularLocation>
        <location evidence="1">Membrane</location>
        <topology evidence="1">Single-pass membrane protein</topology>
    </subcellularLocation>
</comment>
<keyword evidence="4" id="KW-1003">Cell membrane</keyword>
<dbReference type="InterPro" id="IPR056900">
    <property type="entry name" value="COB_C"/>
</dbReference>
<gene>
    <name evidence="15" type="ORF">Sangu_0941300</name>
</gene>
<feature type="domain" description="COBRA C-terminal" evidence="14">
    <location>
        <begin position="678"/>
        <end position="771"/>
    </location>
</feature>
<keyword evidence="10" id="KW-0325">Glycoprotein</keyword>
<evidence type="ECO:0000256" key="4">
    <source>
        <dbReference type="ARBA" id="ARBA00022475"/>
    </source>
</evidence>
<protein>
    <submittedName>
        <fullName evidence="15">COBRA-like protein 10</fullName>
    </submittedName>
</protein>
<feature type="compositionally biased region" description="Acidic residues" evidence="12">
    <location>
        <begin position="73"/>
        <end position="87"/>
    </location>
</feature>
<keyword evidence="8 13" id="KW-1133">Transmembrane helix</keyword>
<evidence type="ECO:0000256" key="1">
    <source>
        <dbReference type="ARBA" id="ARBA00004167"/>
    </source>
</evidence>
<comment type="similarity">
    <text evidence="3">Belongs to the COBRA family.</text>
</comment>
<evidence type="ECO:0000256" key="5">
    <source>
        <dbReference type="ARBA" id="ARBA00022622"/>
    </source>
</evidence>
<feature type="compositionally biased region" description="Low complexity" evidence="12">
    <location>
        <begin position="60"/>
        <end position="72"/>
    </location>
</feature>
<dbReference type="SMART" id="SM01128">
    <property type="entry name" value="DDRGK"/>
    <property type="match status" value="1"/>
</dbReference>
<evidence type="ECO:0000256" key="7">
    <source>
        <dbReference type="ARBA" id="ARBA00022729"/>
    </source>
</evidence>
<evidence type="ECO:0000259" key="14">
    <source>
        <dbReference type="Pfam" id="PF25079"/>
    </source>
</evidence>
<keyword evidence="7" id="KW-0732">Signal</keyword>
<evidence type="ECO:0000256" key="8">
    <source>
        <dbReference type="ARBA" id="ARBA00022989"/>
    </source>
</evidence>
<feature type="region of interest" description="Disordered" evidence="12">
    <location>
        <begin position="34"/>
        <end position="155"/>
    </location>
</feature>
<dbReference type="PANTHER" id="PTHR31052:SF2">
    <property type="entry name" value="COBRA-LIKE PROTEIN 10"/>
    <property type="match status" value="1"/>
</dbReference>
<dbReference type="Pfam" id="PF25079">
    <property type="entry name" value="COB_C"/>
    <property type="match status" value="1"/>
</dbReference>
<evidence type="ECO:0000256" key="12">
    <source>
        <dbReference type="SAM" id="MobiDB-lite"/>
    </source>
</evidence>
<dbReference type="EMBL" id="JACGWK010000005">
    <property type="protein sequence ID" value="KAL0353600.1"/>
    <property type="molecule type" value="Genomic_DNA"/>
</dbReference>
<dbReference type="InterPro" id="IPR019153">
    <property type="entry name" value="DDRGK_dom-contain"/>
</dbReference>
<keyword evidence="11" id="KW-0449">Lipoprotein</keyword>
<reference evidence="15" key="2">
    <citation type="journal article" date="2024" name="Plant">
        <title>Genomic evolution and insights into agronomic trait innovations of Sesamum species.</title>
        <authorList>
            <person name="Miao H."/>
            <person name="Wang L."/>
            <person name="Qu L."/>
            <person name="Liu H."/>
            <person name="Sun Y."/>
            <person name="Le M."/>
            <person name="Wang Q."/>
            <person name="Wei S."/>
            <person name="Zheng Y."/>
            <person name="Lin W."/>
            <person name="Duan Y."/>
            <person name="Cao H."/>
            <person name="Xiong S."/>
            <person name="Wang X."/>
            <person name="Wei L."/>
            <person name="Li C."/>
            <person name="Ma Q."/>
            <person name="Ju M."/>
            <person name="Zhao R."/>
            <person name="Li G."/>
            <person name="Mu C."/>
            <person name="Tian Q."/>
            <person name="Mei H."/>
            <person name="Zhang T."/>
            <person name="Gao T."/>
            <person name="Zhang H."/>
        </authorList>
    </citation>
    <scope>NUCLEOTIDE SEQUENCE</scope>
    <source>
        <strain evidence="15">G01</strain>
    </source>
</reference>
<name>A0AAW2PBZ7_9LAMI</name>
<evidence type="ECO:0000256" key="11">
    <source>
        <dbReference type="ARBA" id="ARBA00023288"/>
    </source>
</evidence>
<dbReference type="GO" id="GO:0098552">
    <property type="term" value="C:side of membrane"/>
    <property type="evidence" value="ECO:0007669"/>
    <property type="project" value="UniProtKB-KW"/>
</dbReference>
<accession>A0AAW2PBZ7</accession>
<dbReference type="AlphaFoldDB" id="A0AAW2PBZ7"/>